<protein>
    <submittedName>
        <fullName evidence="1">Uncharacterized protein</fullName>
    </submittedName>
</protein>
<keyword evidence="2" id="KW-1185">Reference proteome</keyword>
<proteinExistence type="predicted"/>
<dbReference type="EMBL" id="MH925094">
    <property type="protein sequence ID" value="QAY02131.1"/>
    <property type="molecule type" value="Genomic_DNA"/>
</dbReference>
<reference evidence="1 2" key="1">
    <citation type="submission" date="2018-09" db="EMBL/GenBank/DDBJ databases">
        <title>Characterization and complete genomic analysis of VspSw_1.</title>
        <authorList>
            <person name="Chen L."/>
        </authorList>
    </citation>
    <scope>NUCLEOTIDE SEQUENCE [LARGE SCALE GENOMIC DNA]</scope>
</reference>
<evidence type="ECO:0000313" key="2">
    <source>
        <dbReference type="Proteomes" id="UP000290327"/>
    </source>
</evidence>
<evidence type="ECO:0000313" key="1">
    <source>
        <dbReference type="EMBL" id="QAY02131.1"/>
    </source>
</evidence>
<sequence length="162" mass="19137">MSKALYDLVDQISDMDDEVHEMLPGYIKDFNTMLLVEPIMALADTKALELKYRKQLVYLFREELDSWNCIPEYTGEYLLSFSRDRVCYAEKQVKLTKYVGDCKETLSIPIFSFEKLRKVQDEAYRIVNSLNAEYATEQSSKAALEKEKRRQQFEKLKREFGE</sequence>
<dbReference type="Proteomes" id="UP000290327">
    <property type="component" value="Segment"/>
</dbReference>
<name>A0A411BKH2_9CAUD</name>
<organism evidence="1 2">
    <name type="scientific">Vibrio phage VspSw_1</name>
    <dbReference type="NCBI Taxonomy" id="2484249"/>
    <lineage>
        <taxon>Viruses</taxon>
        <taxon>Duplodnaviria</taxon>
        <taxon>Heunggongvirae</taxon>
        <taxon>Uroviricota</taxon>
        <taxon>Caudoviricetes</taxon>
        <taxon>Demerecviridae</taxon>
        <taxon>Pogseptimavirus</taxon>
        <taxon>Pogseptimavirus VspSw1</taxon>
    </lineage>
</organism>
<accession>A0A411BKH2</accession>
<gene>
    <name evidence="1" type="ORF">VspSw1_58</name>
</gene>